<dbReference type="AlphaFoldDB" id="A0A0F9AW11"/>
<sequence>MKTTKLERQDLHLGLVAAYHMPVEEMTDIIPRLLMDVQELLEVATGALGFLRDLPLGTRPDRAWLSPLIAAVSEPRQEVDDDS</sequence>
<dbReference type="EMBL" id="LAZR01040779">
    <property type="protein sequence ID" value="KKL13635.1"/>
    <property type="molecule type" value="Genomic_DNA"/>
</dbReference>
<accession>A0A0F9AW11</accession>
<evidence type="ECO:0000313" key="1">
    <source>
        <dbReference type="EMBL" id="KKL13635.1"/>
    </source>
</evidence>
<name>A0A0F9AW11_9ZZZZ</name>
<proteinExistence type="predicted"/>
<comment type="caution">
    <text evidence="1">The sequence shown here is derived from an EMBL/GenBank/DDBJ whole genome shotgun (WGS) entry which is preliminary data.</text>
</comment>
<organism evidence="1">
    <name type="scientific">marine sediment metagenome</name>
    <dbReference type="NCBI Taxonomy" id="412755"/>
    <lineage>
        <taxon>unclassified sequences</taxon>
        <taxon>metagenomes</taxon>
        <taxon>ecological metagenomes</taxon>
    </lineage>
</organism>
<reference evidence="1" key="1">
    <citation type="journal article" date="2015" name="Nature">
        <title>Complex archaea that bridge the gap between prokaryotes and eukaryotes.</title>
        <authorList>
            <person name="Spang A."/>
            <person name="Saw J.H."/>
            <person name="Jorgensen S.L."/>
            <person name="Zaremba-Niedzwiedzka K."/>
            <person name="Martijn J."/>
            <person name="Lind A.E."/>
            <person name="van Eijk R."/>
            <person name="Schleper C."/>
            <person name="Guy L."/>
            <person name="Ettema T.J."/>
        </authorList>
    </citation>
    <scope>NUCLEOTIDE SEQUENCE</scope>
</reference>
<gene>
    <name evidence="1" type="ORF">LCGC14_2523790</name>
</gene>
<protein>
    <submittedName>
        <fullName evidence="1">Uncharacterized protein</fullName>
    </submittedName>
</protein>